<keyword evidence="2" id="KW-0472">Membrane</keyword>
<evidence type="ECO:0000313" key="5">
    <source>
        <dbReference type="Proteomes" id="UP000811609"/>
    </source>
</evidence>
<feature type="region of interest" description="Disordered" evidence="1">
    <location>
        <begin position="79"/>
        <end position="109"/>
    </location>
</feature>
<reference evidence="3" key="1">
    <citation type="submission" date="2020-12" db="EMBL/GenBank/DDBJ databases">
        <title>WGS assembly of Carya illinoinensis cv. Pawnee.</title>
        <authorList>
            <person name="Platts A."/>
            <person name="Shu S."/>
            <person name="Wright S."/>
            <person name="Barry K."/>
            <person name="Edger P."/>
            <person name="Pires J.C."/>
            <person name="Schmutz J."/>
        </authorList>
    </citation>
    <scope>NUCLEOTIDE SEQUENCE</scope>
    <source>
        <tissue evidence="3">Leaf</tissue>
    </source>
</reference>
<keyword evidence="2" id="KW-1133">Transmembrane helix</keyword>
<evidence type="ECO:0000256" key="2">
    <source>
        <dbReference type="SAM" id="Phobius"/>
    </source>
</evidence>
<comment type="caution">
    <text evidence="3">The sequence shown here is derived from an EMBL/GenBank/DDBJ whole genome shotgun (WGS) entry which is preliminary data.</text>
</comment>
<evidence type="ECO:0000313" key="3">
    <source>
        <dbReference type="EMBL" id="KAG6661085.1"/>
    </source>
</evidence>
<evidence type="ECO:0000313" key="4">
    <source>
        <dbReference type="EMBL" id="KAG6722085.1"/>
    </source>
</evidence>
<accession>A0A8T1R302</accession>
<reference evidence="4" key="2">
    <citation type="submission" date="2021-01" db="EMBL/GenBank/DDBJ databases">
        <authorList>
            <person name="Lovell J.T."/>
            <person name="Bentley N."/>
            <person name="Bhattarai G."/>
            <person name="Jenkins J.W."/>
            <person name="Sreedasyam A."/>
            <person name="Alarcon Y."/>
            <person name="Bock C."/>
            <person name="Boston L."/>
            <person name="Carlson J."/>
            <person name="Cervantes K."/>
            <person name="Clermont K."/>
            <person name="Krom N."/>
            <person name="Kubenka K."/>
            <person name="Mamidi S."/>
            <person name="Mattison C."/>
            <person name="Monteros M."/>
            <person name="Pisani C."/>
            <person name="Plott C."/>
            <person name="Rajasekar S."/>
            <person name="Rhein H.S."/>
            <person name="Rohla C."/>
            <person name="Song M."/>
            <person name="Hilaire R.S."/>
            <person name="Shu S."/>
            <person name="Wells L."/>
            <person name="Wang X."/>
            <person name="Webber J."/>
            <person name="Heerema R.J."/>
            <person name="Klein P."/>
            <person name="Conner P."/>
            <person name="Grauke L."/>
            <person name="Grimwood J."/>
            <person name="Schmutz J."/>
            <person name="Randall J.J."/>
        </authorList>
    </citation>
    <scope>NUCLEOTIDE SEQUENCE</scope>
    <source>
        <tissue evidence="4">Leaf</tissue>
    </source>
</reference>
<dbReference type="Proteomes" id="UP000811246">
    <property type="component" value="Chromosome 3"/>
</dbReference>
<dbReference type="EMBL" id="CM031827">
    <property type="protein sequence ID" value="KAG6722085.1"/>
    <property type="molecule type" value="Genomic_DNA"/>
</dbReference>
<keyword evidence="2" id="KW-0812">Transmembrane</keyword>
<name>A0A8T1R302_CARIL</name>
<organism evidence="3 5">
    <name type="scientific">Carya illinoinensis</name>
    <name type="common">Pecan</name>
    <dbReference type="NCBI Taxonomy" id="32201"/>
    <lineage>
        <taxon>Eukaryota</taxon>
        <taxon>Viridiplantae</taxon>
        <taxon>Streptophyta</taxon>
        <taxon>Embryophyta</taxon>
        <taxon>Tracheophyta</taxon>
        <taxon>Spermatophyta</taxon>
        <taxon>Magnoliopsida</taxon>
        <taxon>eudicotyledons</taxon>
        <taxon>Gunneridae</taxon>
        <taxon>Pentapetalae</taxon>
        <taxon>rosids</taxon>
        <taxon>fabids</taxon>
        <taxon>Fagales</taxon>
        <taxon>Juglandaceae</taxon>
        <taxon>Carya</taxon>
    </lineage>
</organism>
<dbReference type="AlphaFoldDB" id="A0A8T1R302"/>
<feature type="transmembrane region" description="Helical" evidence="2">
    <location>
        <begin position="53"/>
        <end position="72"/>
    </location>
</feature>
<evidence type="ECO:0000256" key="1">
    <source>
        <dbReference type="SAM" id="MobiDB-lite"/>
    </source>
</evidence>
<keyword evidence="5" id="KW-1185">Reference proteome</keyword>
<dbReference type="EMBL" id="CM031811">
    <property type="protein sequence ID" value="KAG6661085.1"/>
    <property type="molecule type" value="Genomic_DNA"/>
</dbReference>
<feature type="compositionally biased region" description="Polar residues" evidence="1">
    <location>
        <begin position="93"/>
        <end position="109"/>
    </location>
</feature>
<protein>
    <submittedName>
        <fullName evidence="3">Uncharacterized protein</fullName>
    </submittedName>
</protein>
<gene>
    <name evidence="3" type="ORF">CIPAW_03G150000</name>
    <name evidence="4" type="ORF">I3842_03G143500</name>
</gene>
<dbReference type="Proteomes" id="UP000811609">
    <property type="component" value="Chromosome 3"/>
</dbReference>
<sequence length="109" mass="12180">MCKVDKSTTIEPKRARMTICQESNRVQRISIRKSCSLLAGKALRAIPTTRMHLLLLSWLRLILAVQLVLALVPPSLGNKSIHEHIQPPPQPLANGSQQEHQTISKQTSQ</sequence>
<proteinExistence type="predicted"/>